<evidence type="ECO:0000313" key="1">
    <source>
        <dbReference type="EMBL" id="SPL71785.1"/>
    </source>
</evidence>
<gene>
    <name evidence="1" type="ORF">KPC_2963</name>
</gene>
<dbReference type="AlphaFoldDB" id="A0A2U3N2E6"/>
<dbReference type="EMBL" id="OOGT01000173">
    <property type="protein sequence ID" value="SPL71785.1"/>
    <property type="molecule type" value="Genomic_DNA"/>
</dbReference>
<accession>A0A2U3N2E6</accession>
<dbReference type="Proteomes" id="UP000245974">
    <property type="component" value="Unassembled WGS sequence"/>
</dbReference>
<dbReference type="InParanoid" id="A0A2U3N2E6"/>
<evidence type="ECO:0000313" key="2">
    <source>
        <dbReference type="Proteomes" id="UP000245974"/>
    </source>
</evidence>
<proteinExistence type="predicted"/>
<evidence type="ECO:0008006" key="3">
    <source>
        <dbReference type="Google" id="ProtNLM"/>
    </source>
</evidence>
<reference evidence="2" key="1">
    <citation type="submission" date="2018-03" db="EMBL/GenBank/DDBJ databases">
        <authorList>
            <person name="Blom J."/>
        </authorList>
    </citation>
    <scope>NUCLEOTIDE SEQUENCE [LARGE SCALE GENOMIC DNA]</scope>
    <source>
        <strain evidence="2">KPC-SM-21</strain>
    </source>
</reference>
<organism evidence="1 2">
    <name type="scientific">Acinetobacter stercoris</name>
    <dbReference type="NCBI Taxonomy" id="2126983"/>
    <lineage>
        <taxon>Bacteria</taxon>
        <taxon>Pseudomonadati</taxon>
        <taxon>Pseudomonadota</taxon>
        <taxon>Gammaproteobacteria</taxon>
        <taxon>Moraxellales</taxon>
        <taxon>Moraxellaceae</taxon>
        <taxon>Acinetobacter</taxon>
    </lineage>
</organism>
<sequence>MFLRTGLLLGFMAVFLQIAVFLQPLLPKQYQVAPVCETITHAVLQIKQQDISQHSLHEHSSMSQHQHNHAMQIAAQTEQKHHHDLVGHACQYCTVYGHLIMPPELEVKEVLDRIQIRLIAFQKTFKHVYFVLQRLFLTPQGRAPPVFA</sequence>
<name>A0A2U3N2E6_9GAMM</name>
<keyword evidence="2" id="KW-1185">Reference proteome</keyword>
<protein>
    <recommendedName>
        <fullName evidence="3">DUF2946 domain-containing protein</fullName>
    </recommendedName>
</protein>